<name>A0A1T5P5T3_9BACT</name>
<dbReference type="RefSeq" id="WP_079471150.1">
    <property type="nucleotide sequence ID" value="NZ_FUZZ01000003.1"/>
</dbReference>
<evidence type="ECO:0000256" key="1">
    <source>
        <dbReference type="ARBA" id="ARBA00007637"/>
    </source>
</evidence>
<dbReference type="PANTHER" id="PTHR43000">
    <property type="entry name" value="DTDP-D-GLUCOSE 4,6-DEHYDRATASE-RELATED"/>
    <property type="match status" value="1"/>
</dbReference>
<dbReference type="EMBL" id="FUZZ01000003">
    <property type="protein sequence ID" value="SKD07903.1"/>
    <property type="molecule type" value="Genomic_DNA"/>
</dbReference>
<feature type="domain" description="NAD-dependent epimerase/dehydratase" evidence="2">
    <location>
        <begin position="4"/>
        <end position="287"/>
    </location>
</feature>
<dbReference type="Pfam" id="PF01370">
    <property type="entry name" value="Epimerase"/>
    <property type="match status" value="1"/>
</dbReference>
<protein>
    <submittedName>
        <fullName evidence="3">dTDP-L-rhamnose 4-epimerase</fullName>
    </submittedName>
</protein>
<accession>A0A1T5P5T3</accession>
<keyword evidence="4" id="KW-1185">Reference proteome</keyword>
<dbReference type="STRING" id="393003.SAMN05660461_3866"/>
<dbReference type="Gene3D" id="3.40.50.720">
    <property type="entry name" value="NAD(P)-binding Rossmann-like Domain"/>
    <property type="match status" value="1"/>
</dbReference>
<comment type="similarity">
    <text evidence="1">Belongs to the NAD(P)-dependent epimerase/dehydratase family.</text>
</comment>
<dbReference type="SUPFAM" id="SSF51735">
    <property type="entry name" value="NAD(P)-binding Rossmann-fold domains"/>
    <property type="match status" value="1"/>
</dbReference>
<dbReference type="PRINTS" id="PR01713">
    <property type="entry name" value="NUCEPIMERASE"/>
</dbReference>
<sequence>MKNVLITGGAGFIGSNLALKLLKKGFTITVLDNLSEQIHGVNPEKNSPLLRSIENKVTFIKGCVTSRNDWMEALKNQDVVVHLAAETGTGQSMYEIEKYNSVNIGGTALMLDILANTKHSVKKVVVASSRAIYGEGRYLVPSTGQYVYPEARMEEQMLKGDFNVSTHGIHELLKLVPTDEQSKIHPTSVYGITKQVQEQMVMLVCKSINIAAVAFRYQNVYGPGQSLSNPYTGILSIFSSLIKSGKSINIFEDGEESRDFVFIDDVVDATILGIEMDEANNEVFNVGTGVPINVLTVVKSLINCYGASVGYKVSGNFRLGDIRHNYADLTKIGSRLGFQPKVQFEEGIKEFANWVNKQNVSLGDSYEQSIDEMKNKGMYK</sequence>
<evidence type="ECO:0000313" key="3">
    <source>
        <dbReference type="EMBL" id="SKD07903.1"/>
    </source>
</evidence>
<proteinExistence type="inferred from homology"/>
<evidence type="ECO:0000259" key="2">
    <source>
        <dbReference type="Pfam" id="PF01370"/>
    </source>
</evidence>
<reference evidence="3 4" key="1">
    <citation type="submission" date="2017-02" db="EMBL/GenBank/DDBJ databases">
        <authorList>
            <person name="Peterson S.W."/>
        </authorList>
    </citation>
    <scope>NUCLEOTIDE SEQUENCE [LARGE SCALE GENOMIC DNA]</scope>
    <source>
        <strain evidence="3 4">DSM 18108</strain>
    </source>
</reference>
<dbReference type="Proteomes" id="UP000190166">
    <property type="component" value="Unassembled WGS sequence"/>
</dbReference>
<dbReference type="InterPro" id="IPR001509">
    <property type="entry name" value="Epimerase_deHydtase"/>
</dbReference>
<evidence type="ECO:0000313" key="4">
    <source>
        <dbReference type="Proteomes" id="UP000190166"/>
    </source>
</evidence>
<dbReference type="AlphaFoldDB" id="A0A1T5P5T3"/>
<dbReference type="InterPro" id="IPR036291">
    <property type="entry name" value="NAD(P)-bd_dom_sf"/>
</dbReference>
<organism evidence="3 4">
    <name type="scientific">Chitinophaga ginsengisegetis</name>
    <dbReference type="NCBI Taxonomy" id="393003"/>
    <lineage>
        <taxon>Bacteria</taxon>
        <taxon>Pseudomonadati</taxon>
        <taxon>Bacteroidota</taxon>
        <taxon>Chitinophagia</taxon>
        <taxon>Chitinophagales</taxon>
        <taxon>Chitinophagaceae</taxon>
        <taxon>Chitinophaga</taxon>
    </lineage>
</organism>
<gene>
    <name evidence="3" type="ORF">SAMN05660461_3866</name>
</gene>